<feature type="compositionally biased region" description="Polar residues" evidence="2">
    <location>
        <begin position="241"/>
        <end position="252"/>
    </location>
</feature>
<feature type="compositionally biased region" description="Acidic residues" evidence="2">
    <location>
        <begin position="402"/>
        <end position="412"/>
    </location>
</feature>
<feature type="compositionally biased region" description="Low complexity" evidence="2">
    <location>
        <begin position="171"/>
        <end position="180"/>
    </location>
</feature>
<gene>
    <name evidence="4" type="ORF">P153DRAFT_421312</name>
</gene>
<proteinExistence type="predicted"/>
<feature type="compositionally biased region" description="Basic residues" evidence="2">
    <location>
        <begin position="80"/>
        <end position="98"/>
    </location>
</feature>
<feature type="region of interest" description="Disordered" evidence="2">
    <location>
        <begin position="35"/>
        <end position="269"/>
    </location>
</feature>
<protein>
    <recommendedName>
        <fullName evidence="3">Inner kinetochore subunit AME1 domain-containing protein</fullName>
    </recommendedName>
</protein>
<dbReference type="AlphaFoldDB" id="A0A6A6AMF8"/>
<dbReference type="GeneID" id="54412736"/>
<feature type="compositionally biased region" description="Acidic residues" evidence="2">
    <location>
        <begin position="371"/>
        <end position="384"/>
    </location>
</feature>
<evidence type="ECO:0000313" key="4">
    <source>
        <dbReference type="EMBL" id="KAF2132353.1"/>
    </source>
</evidence>
<dbReference type="Proteomes" id="UP000799771">
    <property type="component" value="Unassembled WGS sequence"/>
</dbReference>
<feature type="compositionally biased region" description="Acidic residues" evidence="2">
    <location>
        <begin position="228"/>
        <end position="237"/>
    </location>
</feature>
<dbReference type="OrthoDB" id="5377952at2759"/>
<dbReference type="Pfam" id="PF20994">
    <property type="entry name" value="CENPU"/>
    <property type="match status" value="1"/>
</dbReference>
<reference evidence="4" key="1">
    <citation type="journal article" date="2020" name="Stud. Mycol.">
        <title>101 Dothideomycetes genomes: a test case for predicting lifestyles and emergence of pathogens.</title>
        <authorList>
            <person name="Haridas S."/>
            <person name="Albert R."/>
            <person name="Binder M."/>
            <person name="Bloem J."/>
            <person name="Labutti K."/>
            <person name="Salamov A."/>
            <person name="Andreopoulos B."/>
            <person name="Baker S."/>
            <person name="Barry K."/>
            <person name="Bills G."/>
            <person name="Bluhm B."/>
            <person name="Cannon C."/>
            <person name="Castanera R."/>
            <person name="Culley D."/>
            <person name="Daum C."/>
            <person name="Ezra D."/>
            <person name="Gonzalez J."/>
            <person name="Henrissat B."/>
            <person name="Kuo A."/>
            <person name="Liang C."/>
            <person name="Lipzen A."/>
            <person name="Lutzoni F."/>
            <person name="Magnuson J."/>
            <person name="Mondo S."/>
            <person name="Nolan M."/>
            <person name="Ohm R."/>
            <person name="Pangilinan J."/>
            <person name="Park H.-J."/>
            <person name="Ramirez L."/>
            <person name="Alfaro M."/>
            <person name="Sun H."/>
            <person name="Tritt A."/>
            <person name="Yoshinaga Y."/>
            <person name="Zwiers L.-H."/>
            <person name="Turgeon B."/>
            <person name="Goodwin S."/>
            <person name="Spatafora J."/>
            <person name="Crous P."/>
            <person name="Grigoriev I."/>
        </authorList>
    </citation>
    <scope>NUCLEOTIDE SEQUENCE</scope>
    <source>
        <strain evidence="4">CBS 119687</strain>
    </source>
</reference>
<dbReference type="EMBL" id="ML977501">
    <property type="protein sequence ID" value="KAF2132353.1"/>
    <property type="molecule type" value="Genomic_DNA"/>
</dbReference>
<name>A0A6A6AMF8_9PLEO</name>
<feature type="region of interest" description="Disordered" evidence="2">
    <location>
        <begin position="291"/>
        <end position="449"/>
    </location>
</feature>
<feature type="coiled-coil region" evidence="1">
    <location>
        <begin position="512"/>
        <end position="556"/>
    </location>
</feature>
<keyword evidence="5" id="KW-1185">Reference proteome</keyword>
<feature type="compositionally biased region" description="Basic and acidic residues" evidence="2">
    <location>
        <begin position="110"/>
        <end position="124"/>
    </location>
</feature>
<feature type="domain" description="Inner kinetochore subunit AME1" evidence="3">
    <location>
        <begin position="460"/>
        <end position="592"/>
    </location>
</feature>
<dbReference type="InterPro" id="IPR048743">
    <property type="entry name" value="AME1"/>
</dbReference>
<evidence type="ECO:0000259" key="3">
    <source>
        <dbReference type="Pfam" id="PF20994"/>
    </source>
</evidence>
<keyword evidence="1" id="KW-0175">Coiled coil</keyword>
<organism evidence="4 5">
    <name type="scientific">Dothidotthia symphoricarpi CBS 119687</name>
    <dbReference type="NCBI Taxonomy" id="1392245"/>
    <lineage>
        <taxon>Eukaryota</taxon>
        <taxon>Fungi</taxon>
        <taxon>Dikarya</taxon>
        <taxon>Ascomycota</taxon>
        <taxon>Pezizomycotina</taxon>
        <taxon>Dothideomycetes</taxon>
        <taxon>Pleosporomycetidae</taxon>
        <taxon>Pleosporales</taxon>
        <taxon>Dothidotthiaceae</taxon>
        <taxon>Dothidotthia</taxon>
    </lineage>
</organism>
<feature type="region of interest" description="Disordered" evidence="2">
    <location>
        <begin position="1"/>
        <end position="22"/>
    </location>
</feature>
<dbReference type="RefSeq" id="XP_033526740.1">
    <property type="nucleotide sequence ID" value="XM_033672304.1"/>
</dbReference>
<feature type="compositionally biased region" description="Basic and acidic residues" evidence="2">
    <location>
        <begin position="385"/>
        <end position="401"/>
    </location>
</feature>
<sequence>MAPVDRREHRQQRVRGAGPSSVQAAFGFNFGALGAKQASLPPQRSPRRAPAQSTPRGANGSGQRHRSASAQRSTSAKQKGTPRHRTVTPQTGKRKRASTHATVDEEDELSPERDENSGSVEKSRRVARTVSPIRETVDEEQDELSFVADEGASTARKAIGGASIITSGTPSAERSGSIARSSRRSSTRRSKSTDVAPVTPGMLPNGRSELAAASPSAVDFTVIGVAPDGEESDDELASPEVNGTTPLSTARARQSPVEQQEDEDMGEDELSSIIQATPTQETSTVEEAVIEETPVEERTNEQAITRQPAKRGAIGRVVQDEEEEEETPVEPAVVKAAKRGRPRKVVQEEAETLATPVVRKPGRGRNKQVPTEDENDEVPDELSPETERTKSAHRHQEARELSDEEDVEEELDLTPRPTTKRPSPAKPQRTKPPTSQPPRKRQKFSGPKQAISVMRIKGSTVRGITVADTTRTLLDETIDHRLTRIASKMQSVPDRDRRKDLRSEINLSLSFKESLNEKLLDLQDANDVLTANFKRSKTLKRDNADLRRDILALQNSRQDVALEHDDVQARYAAHKAKIEARDSLSKAIFDIEAAVLSGRRRAADEGRVDEGPEIPLGMLIGDVGRGVGSFGGGLLAGVRCFNGVLERAAGWLEGRA</sequence>
<feature type="compositionally biased region" description="Basic residues" evidence="2">
    <location>
        <begin position="181"/>
        <end position="190"/>
    </location>
</feature>
<feature type="compositionally biased region" description="Low complexity" evidence="2">
    <location>
        <begin position="35"/>
        <end position="53"/>
    </location>
</feature>
<accession>A0A6A6AMF8</accession>
<feature type="compositionally biased region" description="Polar residues" evidence="2">
    <location>
        <begin position="68"/>
        <end position="78"/>
    </location>
</feature>
<evidence type="ECO:0000256" key="2">
    <source>
        <dbReference type="SAM" id="MobiDB-lite"/>
    </source>
</evidence>
<evidence type="ECO:0000256" key="1">
    <source>
        <dbReference type="SAM" id="Coils"/>
    </source>
</evidence>
<evidence type="ECO:0000313" key="5">
    <source>
        <dbReference type="Proteomes" id="UP000799771"/>
    </source>
</evidence>
<feature type="compositionally biased region" description="Acidic residues" evidence="2">
    <location>
        <begin position="259"/>
        <end position="269"/>
    </location>
</feature>